<gene>
    <name evidence="1" type="ORF">KUTeg_002845</name>
</gene>
<comment type="caution">
    <text evidence="1">The sequence shown here is derived from an EMBL/GenBank/DDBJ whole genome shotgun (WGS) entry which is preliminary data.</text>
</comment>
<proteinExistence type="predicted"/>
<protein>
    <submittedName>
        <fullName evidence="1">Uncharacterized protein</fullName>
    </submittedName>
</protein>
<evidence type="ECO:0000313" key="1">
    <source>
        <dbReference type="EMBL" id="KAJ8319601.1"/>
    </source>
</evidence>
<sequence>MTELSSDGRMTLKETHDYWHQIQGQLFLTGTQCCDLVLWTPKDLQIVRIVKDMSWSPNISLMKMTPVLDSLDAQNHQACDSCDLEKFKIYPYNRFTSLLIQPAYKSNKTTGLQVHQYNRFTCLPIKQVYKSTNPPSLQSKTTTSLHVYTYNRFIVYQYKRIKSLPIQGVHILPIQQYGKQMRYNVVYFISSSSSVVYRSGRFLSLFRVSPRILTALILKLNYTKK</sequence>
<dbReference type="InterPro" id="IPR011335">
    <property type="entry name" value="Restrct_endonuc-II-like"/>
</dbReference>
<dbReference type="Gene3D" id="3.90.320.10">
    <property type="match status" value="1"/>
</dbReference>
<dbReference type="InterPro" id="IPR011604">
    <property type="entry name" value="PDDEXK-like_dom_sf"/>
</dbReference>
<dbReference type="Proteomes" id="UP001217089">
    <property type="component" value="Unassembled WGS sequence"/>
</dbReference>
<accession>A0ABQ9FTX8</accession>
<name>A0ABQ9FTX8_TEGGR</name>
<keyword evidence="2" id="KW-1185">Reference proteome</keyword>
<dbReference type="EMBL" id="JARBDR010000191">
    <property type="protein sequence ID" value="KAJ8319601.1"/>
    <property type="molecule type" value="Genomic_DNA"/>
</dbReference>
<organism evidence="1 2">
    <name type="scientific">Tegillarca granosa</name>
    <name type="common">Malaysian cockle</name>
    <name type="synonym">Anadara granosa</name>
    <dbReference type="NCBI Taxonomy" id="220873"/>
    <lineage>
        <taxon>Eukaryota</taxon>
        <taxon>Metazoa</taxon>
        <taxon>Spiralia</taxon>
        <taxon>Lophotrochozoa</taxon>
        <taxon>Mollusca</taxon>
        <taxon>Bivalvia</taxon>
        <taxon>Autobranchia</taxon>
        <taxon>Pteriomorphia</taxon>
        <taxon>Arcoida</taxon>
        <taxon>Arcoidea</taxon>
        <taxon>Arcidae</taxon>
        <taxon>Tegillarca</taxon>
    </lineage>
</organism>
<dbReference type="SUPFAM" id="SSF52980">
    <property type="entry name" value="Restriction endonuclease-like"/>
    <property type="match status" value="1"/>
</dbReference>
<reference evidence="1 2" key="1">
    <citation type="submission" date="2022-12" db="EMBL/GenBank/DDBJ databases">
        <title>Chromosome-level genome of Tegillarca granosa.</title>
        <authorList>
            <person name="Kim J."/>
        </authorList>
    </citation>
    <scope>NUCLEOTIDE SEQUENCE [LARGE SCALE GENOMIC DNA]</scope>
    <source>
        <strain evidence="1">Teg-2019</strain>
        <tissue evidence="1">Adductor muscle</tissue>
    </source>
</reference>
<evidence type="ECO:0000313" key="2">
    <source>
        <dbReference type="Proteomes" id="UP001217089"/>
    </source>
</evidence>